<reference evidence="2" key="3">
    <citation type="submission" date="2018-08" db="UniProtKB">
        <authorList>
            <consortium name="EnsemblPlants"/>
        </authorList>
    </citation>
    <scope>IDENTIFICATION</scope>
    <source>
        <strain evidence="2">cv. Bd21</strain>
    </source>
</reference>
<evidence type="ECO:0000313" key="2">
    <source>
        <dbReference type="EnsemblPlants" id="PNT72043"/>
    </source>
</evidence>
<sequence>MCLLCFLHFGVGLGGLCDWLWSLLGGFLRLVCRLPSCRPCRLPPAPAPPPRKAPPPSLDSISRVRFIGRFSSQPPATQAGIIMAT</sequence>
<name>A0A2K2DCN3_BRADI</name>
<dbReference type="EnsemblPlants" id="PNT72043">
    <property type="protein sequence ID" value="PNT72043"/>
    <property type="gene ID" value="BRADI_2g38833v3"/>
</dbReference>
<dbReference type="Proteomes" id="UP000008810">
    <property type="component" value="Chromosome 2"/>
</dbReference>
<proteinExistence type="predicted"/>
<gene>
    <name evidence="1" type="ORF">BRADI_2g38833v3</name>
</gene>
<organism evidence="1">
    <name type="scientific">Brachypodium distachyon</name>
    <name type="common">Purple false brome</name>
    <name type="synonym">Trachynia distachya</name>
    <dbReference type="NCBI Taxonomy" id="15368"/>
    <lineage>
        <taxon>Eukaryota</taxon>
        <taxon>Viridiplantae</taxon>
        <taxon>Streptophyta</taxon>
        <taxon>Embryophyta</taxon>
        <taxon>Tracheophyta</taxon>
        <taxon>Spermatophyta</taxon>
        <taxon>Magnoliopsida</taxon>
        <taxon>Liliopsida</taxon>
        <taxon>Poales</taxon>
        <taxon>Poaceae</taxon>
        <taxon>BOP clade</taxon>
        <taxon>Pooideae</taxon>
        <taxon>Stipodae</taxon>
        <taxon>Brachypodieae</taxon>
        <taxon>Brachypodium</taxon>
    </lineage>
</organism>
<dbReference type="InParanoid" id="A0A2K2DCN3"/>
<dbReference type="Gramene" id="PNT72043">
    <property type="protein sequence ID" value="PNT72043"/>
    <property type="gene ID" value="BRADI_2g38833v3"/>
</dbReference>
<dbReference type="EMBL" id="CM000881">
    <property type="protein sequence ID" value="PNT72043.1"/>
    <property type="molecule type" value="Genomic_DNA"/>
</dbReference>
<reference evidence="1" key="2">
    <citation type="submission" date="2017-06" db="EMBL/GenBank/DDBJ databases">
        <title>WGS assembly of Brachypodium distachyon.</title>
        <authorList>
            <consortium name="The International Brachypodium Initiative"/>
            <person name="Lucas S."/>
            <person name="Harmon-Smith M."/>
            <person name="Lail K."/>
            <person name="Tice H."/>
            <person name="Grimwood J."/>
            <person name="Bruce D."/>
            <person name="Barry K."/>
            <person name="Shu S."/>
            <person name="Lindquist E."/>
            <person name="Wang M."/>
            <person name="Pitluck S."/>
            <person name="Vogel J.P."/>
            <person name="Garvin D.F."/>
            <person name="Mockler T.C."/>
            <person name="Schmutz J."/>
            <person name="Rokhsar D."/>
            <person name="Bevan M.W."/>
        </authorList>
    </citation>
    <scope>NUCLEOTIDE SEQUENCE</scope>
    <source>
        <strain evidence="1">Bd21</strain>
    </source>
</reference>
<accession>A0A2K2DCN3</accession>
<protein>
    <submittedName>
        <fullName evidence="1 2">Uncharacterized protein</fullName>
    </submittedName>
</protein>
<keyword evidence="3" id="KW-1185">Reference proteome</keyword>
<evidence type="ECO:0000313" key="3">
    <source>
        <dbReference type="Proteomes" id="UP000008810"/>
    </source>
</evidence>
<reference evidence="1 2" key="1">
    <citation type="journal article" date="2010" name="Nature">
        <title>Genome sequencing and analysis of the model grass Brachypodium distachyon.</title>
        <authorList>
            <consortium name="International Brachypodium Initiative"/>
        </authorList>
    </citation>
    <scope>NUCLEOTIDE SEQUENCE [LARGE SCALE GENOMIC DNA]</scope>
    <source>
        <strain evidence="1 2">Bd21</strain>
    </source>
</reference>
<evidence type="ECO:0000313" key="1">
    <source>
        <dbReference type="EMBL" id="PNT72043.1"/>
    </source>
</evidence>
<dbReference type="AlphaFoldDB" id="A0A2K2DCN3"/>